<dbReference type="InterPro" id="IPR029064">
    <property type="entry name" value="Ribosomal_eL30-like_sf"/>
</dbReference>
<reference evidence="5" key="1">
    <citation type="submission" date="2017-08" db="EMBL/GenBank/DDBJ databases">
        <title>A dynamic microbial community with high functional redundancy inhabits the cold, oxic subseafloor aquifer.</title>
        <authorList>
            <person name="Tully B.J."/>
            <person name="Wheat C.G."/>
            <person name="Glazer B.T."/>
            <person name="Huber J.A."/>
        </authorList>
    </citation>
    <scope>NUCLEOTIDE SEQUENCE [LARGE SCALE GENOMIC DNA]</scope>
</reference>
<proteinExistence type="predicted"/>
<dbReference type="InterPro" id="IPR004441">
    <property type="entry name" value="rRNA_MeTrfase_TrmH"/>
</dbReference>
<dbReference type="GO" id="GO:0003723">
    <property type="term" value="F:RNA binding"/>
    <property type="evidence" value="ECO:0007669"/>
    <property type="project" value="InterPro"/>
</dbReference>
<dbReference type="InterPro" id="IPR029028">
    <property type="entry name" value="Alpha/beta_knot_MTases"/>
</dbReference>
<dbReference type="SUPFAM" id="SSF55315">
    <property type="entry name" value="L30e-like"/>
    <property type="match status" value="1"/>
</dbReference>
<dbReference type="SMART" id="SM00967">
    <property type="entry name" value="SpoU_sub_bind"/>
    <property type="match status" value="1"/>
</dbReference>
<dbReference type="InterPro" id="IPR013123">
    <property type="entry name" value="SpoU_subst-bd"/>
</dbReference>
<protein>
    <submittedName>
        <fullName evidence="4">23S rRNA (Guanosine(2251)-2'-O)-methyltransferase RlmB</fullName>
    </submittedName>
</protein>
<dbReference type="Proteomes" id="UP000218775">
    <property type="component" value="Unassembled WGS sequence"/>
</dbReference>
<dbReference type="InterPro" id="IPR029026">
    <property type="entry name" value="tRNA_m1G_MTases_N"/>
</dbReference>
<dbReference type="AlphaFoldDB" id="A0A2A4X462"/>
<dbReference type="PANTHER" id="PTHR46429">
    <property type="entry name" value="23S RRNA (GUANOSINE-2'-O-)-METHYLTRANSFERASE RLMB"/>
    <property type="match status" value="1"/>
</dbReference>
<sequence length="248" mass="27408">MLGRSLNQMKNDYFIMGKNSLNEVLRRDSWRFIEIITHHEKSHAFLTPFLEKGIKITSMGRHTMEKILGSDSHGGFAARLERHENFSIGDMLDSLKEKKNATLVALDGILDPHNIGAILRSCECFGVDGVIWSKNRGPSITPVVTKVSVGASELVPICIVSNIHDALLKCQDDYFSIITAEKKANSCTHQDLPRQDKKVLVLGSEEKGVRALISKMADYSVFIPMQGQIDSLNVSAATAVLLSHLCTS</sequence>
<dbReference type="InterPro" id="IPR001537">
    <property type="entry name" value="SpoU_MeTrfase"/>
</dbReference>
<name>A0A2A4X462_UNCAE</name>
<dbReference type="CDD" id="cd18103">
    <property type="entry name" value="SpoU-like_RlmB"/>
    <property type="match status" value="1"/>
</dbReference>
<dbReference type="GO" id="GO:0005829">
    <property type="term" value="C:cytosol"/>
    <property type="evidence" value="ECO:0007669"/>
    <property type="project" value="TreeGrafter"/>
</dbReference>
<dbReference type="GO" id="GO:0008173">
    <property type="term" value="F:RNA methyltransferase activity"/>
    <property type="evidence" value="ECO:0007669"/>
    <property type="project" value="InterPro"/>
</dbReference>
<evidence type="ECO:0000256" key="1">
    <source>
        <dbReference type="ARBA" id="ARBA00022603"/>
    </source>
</evidence>
<dbReference type="Pfam" id="PF00588">
    <property type="entry name" value="SpoU_methylase"/>
    <property type="match status" value="1"/>
</dbReference>
<gene>
    <name evidence="4" type="ORF">COB21_03295</name>
</gene>
<keyword evidence="1 4" id="KW-0489">Methyltransferase</keyword>
<dbReference type="GO" id="GO:0006396">
    <property type="term" value="P:RNA processing"/>
    <property type="evidence" value="ECO:0007669"/>
    <property type="project" value="InterPro"/>
</dbReference>
<dbReference type="Pfam" id="PF08032">
    <property type="entry name" value="SpoU_sub_bind"/>
    <property type="match status" value="1"/>
</dbReference>
<dbReference type="NCBIfam" id="TIGR00186">
    <property type="entry name" value="rRNA_methyl_3"/>
    <property type="match status" value="1"/>
</dbReference>
<dbReference type="PANTHER" id="PTHR46429:SF1">
    <property type="entry name" value="23S RRNA (GUANOSINE-2'-O-)-METHYLTRANSFERASE RLMB"/>
    <property type="match status" value="1"/>
</dbReference>
<evidence type="ECO:0000313" key="4">
    <source>
        <dbReference type="EMBL" id="PCI77296.1"/>
    </source>
</evidence>
<evidence type="ECO:0000313" key="5">
    <source>
        <dbReference type="Proteomes" id="UP000218775"/>
    </source>
</evidence>
<dbReference type="GO" id="GO:0032259">
    <property type="term" value="P:methylation"/>
    <property type="evidence" value="ECO:0007669"/>
    <property type="project" value="UniProtKB-KW"/>
</dbReference>
<evidence type="ECO:0000256" key="2">
    <source>
        <dbReference type="ARBA" id="ARBA00022679"/>
    </source>
</evidence>
<organism evidence="4 5">
    <name type="scientific">Aerophobetes bacterium</name>
    <dbReference type="NCBI Taxonomy" id="2030807"/>
    <lineage>
        <taxon>Bacteria</taxon>
        <taxon>Candidatus Aerophobota</taxon>
    </lineage>
</organism>
<dbReference type="Gene3D" id="3.40.1280.10">
    <property type="match status" value="1"/>
</dbReference>
<feature type="domain" description="RNA 2-O ribose methyltransferase substrate binding" evidence="3">
    <location>
        <begin position="14"/>
        <end position="86"/>
    </location>
</feature>
<dbReference type="EMBL" id="NVUK01000018">
    <property type="protein sequence ID" value="PCI77296.1"/>
    <property type="molecule type" value="Genomic_DNA"/>
</dbReference>
<comment type="caution">
    <text evidence="4">The sequence shown here is derived from an EMBL/GenBank/DDBJ whole genome shotgun (WGS) entry which is preliminary data.</text>
</comment>
<evidence type="ECO:0000259" key="3">
    <source>
        <dbReference type="SMART" id="SM00967"/>
    </source>
</evidence>
<accession>A0A2A4X462</accession>
<dbReference type="SUPFAM" id="SSF75217">
    <property type="entry name" value="alpha/beta knot"/>
    <property type="match status" value="1"/>
</dbReference>
<keyword evidence="2 4" id="KW-0808">Transferase</keyword>